<proteinExistence type="predicted"/>
<name>A0A916SQ43_9BURK</name>
<feature type="transmembrane region" description="Helical" evidence="1">
    <location>
        <begin position="217"/>
        <end position="237"/>
    </location>
</feature>
<feature type="transmembrane region" description="Helical" evidence="1">
    <location>
        <begin position="115"/>
        <end position="137"/>
    </location>
</feature>
<organism evidence="2 3">
    <name type="scientific">Polaromonas eurypsychrophila</name>
    <dbReference type="NCBI Taxonomy" id="1614635"/>
    <lineage>
        <taxon>Bacteria</taxon>
        <taxon>Pseudomonadati</taxon>
        <taxon>Pseudomonadota</taxon>
        <taxon>Betaproteobacteria</taxon>
        <taxon>Burkholderiales</taxon>
        <taxon>Comamonadaceae</taxon>
        <taxon>Polaromonas</taxon>
    </lineage>
</organism>
<keyword evidence="1" id="KW-0812">Transmembrane</keyword>
<dbReference type="AlphaFoldDB" id="A0A916SQ43"/>
<accession>A0A916SQ43</accession>
<feature type="transmembrane region" description="Helical" evidence="1">
    <location>
        <begin position="149"/>
        <end position="166"/>
    </location>
</feature>
<dbReference type="Proteomes" id="UP000620596">
    <property type="component" value="Unassembled WGS sequence"/>
</dbReference>
<protein>
    <submittedName>
        <fullName evidence="2">Uncharacterized protein</fullName>
    </submittedName>
</protein>
<feature type="transmembrane region" description="Helical" evidence="1">
    <location>
        <begin position="186"/>
        <end position="205"/>
    </location>
</feature>
<evidence type="ECO:0000313" key="3">
    <source>
        <dbReference type="Proteomes" id="UP000620596"/>
    </source>
</evidence>
<gene>
    <name evidence="2" type="ORF">GCM10011496_34620</name>
</gene>
<feature type="transmembrane region" description="Helical" evidence="1">
    <location>
        <begin position="243"/>
        <end position="269"/>
    </location>
</feature>
<comment type="caution">
    <text evidence="2">The sequence shown here is derived from an EMBL/GenBank/DDBJ whole genome shotgun (WGS) entry which is preliminary data.</text>
</comment>
<reference evidence="2" key="1">
    <citation type="journal article" date="2014" name="Int. J. Syst. Evol. Microbiol.">
        <title>Complete genome sequence of Corynebacterium casei LMG S-19264T (=DSM 44701T), isolated from a smear-ripened cheese.</title>
        <authorList>
            <consortium name="US DOE Joint Genome Institute (JGI-PGF)"/>
            <person name="Walter F."/>
            <person name="Albersmeier A."/>
            <person name="Kalinowski J."/>
            <person name="Ruckert C."/>
        </authorList>
    </citation>
    <scope>NUCLEOTIDE SEQUENCE</scope>
    <source>
        <strain evidence="2">CGMCC 1.15322</strain>
    </source>
</reference>
<keyword evidence="1" id="KW-1133">Transmembrane helix</keyword>
<dbReference type="EMBL" id="BMIG01000016">
    <property type="protein sequence ID" value="GGB10760.1"/>
    <property type="molecule type" value="Genomic_DNA"/>
</dbReference>
<reference evidence="2" key="2">
    <citation type="submission" date="2020-09" db="EMBL/GenBank/DDBJ databases">
        <authorList>
            <person name="Sun Q."/>
            <person name="Zhou Y."/>
        </authorList>
    </citation>
    <scope>NUCLEOTIDE SEQUENCE</scope>
    <source>
        <strain evidence="2">CGMCC 1.15322</strain>
    </source>
</reference>
<sequence>MNSKTISVSDEAREHDRLFHTSFSMVKEARARNVKVRPHRAITPLKVTPWLLTQAVVLPLLLCGLLLWTKPLLLEFWRNCILFWSAGLNLPFGLSTRLNEAGQYALVLSNVSEDALMPGTTTLIVTTVVTLLGFMLSLRMRDAALPLKYPLRIVCVVQLITLGYFWLTPSAFPYSVARHSEELMTIGYVVMLATPVMLAVGYYILNQGLLVKLFHTALILAFLAIMVPHQVLAQAFIMQHLSVLFMPVLYICFGAVFDALVFVALYSWAVSKAPMDATM</sequence>
<keyword evidence="1" id="KW-0472">Membrane</keyword>
<keyword evidence="3" id="KW-1185">Reference proteome</keyword>
<dbReference type="RefSeq" id="WP_188709760.1">
    <property type="nucleotide sequence ID" value="NZ_BMIG01000016.1"/>
</dbReference>
<evidence type="ECO:0000313" key="2">
    <source>
        <dbReference type="EMBL" id="GGB10760.1"/>
    </source>
</evidence>
<feature type="transmembrane region" description="Helical" evidence="1">
    <location>
        <begin position="50"/>
        <end position="69"/>
    </location>
</feature>
<evidence type="ECO:0000256" key="1">
    <source>
        <dbReference type="SAM" id="Phobius"/>
    </source>
</evidence>